<gene>
    <name evidence="11" type="ORF">GCM10009727_81330</name>
</gene>
<evidence type="ECO:0000259" key="10">
    <source>
        <dbReference type="Pfam" id="PF07730"/>
    </source>
</evidence>
<keyword evidence="12" id="KW-1185">Reference proteome</keyword>
<dbReference type="GO" id="GO:0016301">
    <property type="term" value="F:kinase activity"/>
    <property type="evidence" value="ECO:0007669"/>
    <property type="project" value="UniProtKB-KW"/>
</dbReference>
<keyword evidence="8" id="KW-0902">Two-component regulatory system</keyword>
<dbReference type="InterPro" id="IPR050482">
    <property type="entry name" value="Sensor_HK_TwoCompSys"/>
</dbReference>
<keyword evidence="6 11" id="KW-0418">Kinase</keyword>
<organism evidence="11 12">
    <name type="scientific">Actinomadura napierensis</name>
    <dbReference type="NCBI Taxonomy" id="267854"/>
    <lineage>
        <taxon>Bacteria</taxon>
        <taxon>Bacillati</taxon>
        <taxon>Actinomycetota</taxon>
        <taxon>Actinomycetes</taxon>
        <taxon>Streptosporangiales</taxon>
        <taxon>Thermomonosporaceae</taxon>
        <taxon>Actinomadura</taxon>
    </lineage>
</organism>
<dbReference type="PANTHER" id="PTHR24421:SF10">
    <property type="entry name" value="NITRATE_NITRITE SENSOR PROTEIN NARQ"/>
    <property type="match status" value="1"/>
</dbReference>
<dbReference type="Pfam" id="PF07730">
    <property type="entry name" value="HisKA_3"/>
    <property type="match status" value="1"/>
</dbReference>
<evidence type="ECO:0000313" key="12">
    <source>
        <dbReference type="Proteomes" id="UP001501020"/>
    </source>
</evidence>
<evidence type="ECO:0000256" key="5">
    <source>
        <dbReference type="ARBA" id="ARBA00022741"/>
    </source>
</evidence>
<dbReference type="RefSeq" id="WP_344280732.1">
    <property type="nucleotide sequence ID" value="NZ_BAAAMR010000117.1"/>
</dbReference>
<keyword evidence="9" id="KW-0472">Membrane</keyword>
<evidence type="ECO:0000256" key="7">
    <source>
        <dbReference type="ARBA" id="ARBA00022840"/>
    </source>
</evidence>
<dbReference type="EC" id="2.7.13.3" evidence="2"/>
<feature type="transmembrane region" description="Helical" evidence="9">
    <location>
        <begin position="157"/>
        <end position="181"/>
    </location>
</feature>
<evidence type="ECO:0000256" key="6">
    <source>
        <dbReference type="ARBA" id="ARBA00022777"/>
    </source>
</evidence>
<feature type="domain" description="Signal transduction histidine kinase subgroup 3 dimerisation and phosphoacceptor" evidence="10">
    <location>
        <begin position="208"/>
        <end position="273"/>
    </location>
</feature>
<protein>
    <recommendedName>
        <fullName evidence="2">histidine kinase</fullName>
        <ecNumber evidence="2">2.7.13.3</ecNumber>
    </recommendedName>
</protein>
<accession>A0ABP5M4C4</accession>
<dbReference type="Gene3D" id="1.20.5.1930">
    <property type="match status" value="1"/>
</dbReference>
<evidence type="ECO:0000256" key="3">
    <source>
        <dbReference type="ARBA" id="ARBA00022553"/>
    </source>
</evidence>
<keyword evidence="4" id="KW-0808">Transferase</keyword>
<feature type="transmembrane region" description="Helical" evidence="9">
    <location>
        <begin position="107"/>
        <end position="137"/>
    </location>
</feature>
<dbReference type="InterPro" id="IPR036890">
    <property type="entry name" value="HATPase_C_sf"/>
</dbReference>
<comment type="caution">
    <text evidence="11">The sequence shown here is derived from an EMBL/GenBank/DDBJ whole genome shotgun (WGS) entry which is preliminary data.</text>
</comment>
<keyword evidence="3" id="KW-0597">Phosphoprotein</keyword>
<evidence type="ECO:0000256" key="8">
    <source>
        <dbReference type="ARBA" id="ARBA00023012"/>
    </source>
</evidence>
<keyword evidence="9" id="KW-0812">Transmembrane</keyword>
<evidence type="ECO:0000256" key="9">
    <source>
        <dbReference type="SAM" id="Phobius"/>
    </source>
</evidence>
<keyword evidence="7" id="KW-0067">ATP-binding</keyword>
<feature type="transmembrane region" description="Helical" evidence="9">
    <location>
        <begin position="47"/>
        <end position="73"/>
    </location>
</feature>
<keyword evidence="5" id="KW-0547">Nucleotide-binding</keyword>
<comment type="catalytic activity">
    <reaction evidence="1">
        <text>ATP + protein L-histidine = ADP + protein N-phospho-L-histidine.</text>
        <dbReference type="EC" id="2.7.13.3"/>
    </reaction>
</comment>
<evidence type="ECO:0000256" key="1">
    <source>
        <dbReference type="ARBA" id="ARBA00000085"/>
    </source>
</evidence>
<dbReference type="Proteomes" id="UP001501020">
    <property type="component" value="Unassembled WGS sequence"/>
</dbReference>
<evidence type="ECO:0000313" key="11">
    <source>
        <dbReference type="EMBL" id="GAA2164133.1"/>
    </source>
</evidence>
<dbReference type="SUPFAM" id="SSF55874">
    <property type="entry name" value="ATPase domain of HSP90 chaperone/DNA topoisomerase II/histidine kinase"/>
    <property type="match status" value="1"/>
</dbReference>
<dbReference type="PANTHER" id="PTHR24421">
    <property type="entry name" value="NITRATE/NITRITE SENSOR PROTEIN NARX-RELATED"/>
    <property type="match status" value="1"/>
</dbReference>
<proteinExistence type="predicted"/>
<reference evidence="12" key="1">
    <citation type="journal article" date="2019" name="Int. J. Syst. Evol. Microbiol.">
        <title>The Global Catalogue of Microorganisms (GCM) 10K type strain sequencing project: providing services to taxonomists for standard genome sequencing and annotation.</title>
        <authorList>
            <consortium name="The Broad Institute Genomics Platform"/>
            <consortium name="The Broad Institute Genome Sequencing Center for Infectious Disease"/>
            <person name="Wu L."/>
            <person name="Ma J."/>
        </authorList>
    </citation>
    <scope>NUCLEOTIDE SEQUENCE [LARGE SCALE GENOMIC DNA]</scope>
    <source>
        <strain evidence="12">JCM 13850</strain>
    </source>
</reference>
<dbReference type="EMBL" id="BAAAMR010000117">
    <property type="protein sequence ID" value="GAA2164133.1"/>
    <property type="molecule type" value="Genomic_DNA"/>
</dbReference>
<evidence type="ECO:0000256" key="2">
    <source>
        <dbReference type="ARBA" id="ARBA00012438"/>
    </source>
</evidence>
<sequence>MSGVLRPLIERTTWRRWSHLVVGGALLMPYWFLGMGLAPFVPGDGAVAVVLMLLLFPAAATFVTGLVPTVRLLESSLAKELLKGPAAELVPGSAGSRESRMRAGAWFTLHLFAGVVVSGLSLAVPPIAFVLVMSPLVDWDERFLGSWARPGSWGEWAAPPAGIAAVAVLLALIVASGALLARLAPRFLGPTAAERLAEMEARAVRLAERNRLARELHDSVGHALSVVTLQAGAAGRVLDTDPGFAREALGAIEESARAALEDLDHVLGLLREDRSRPAPQPTLKDLGRVLEQTRLAGVSLDAQVDPQVEQVPAAVSREAYRIVQEGLTNALRHAGKVPVRLRLGVAGERLEMEMSNPLGARGAGPRHGGGRGLGGIRERVTVLRGEMTAGPDGDRWRVHVSLPLTTVQ</sequence>
<keyword evidence="9" id="KW-1133">Transmembrane helix</keyword>
<name>A0ABP5M4C4_9ACTN</name>
<evidence type="ECO:0000256" key="4">
    <source>
        <dbReference type="ARBA" id="ARBA00022679"/>
    </source>
</evidence>
<dbReference type="Gene3D" id="3.30.565.10">
    <property type="entry name" value="Histidine kinase-like ATPase, C-terminal domain"/>
    <property type="match status" value="1"/>
</dbReference>
<dbReference type="InterPro" id="IPR011712">
    <property type="entry name" value="Sig_transdc_His_kin_sub3_dim/P"/>
</dbReference>
<feature type="transmembrane region" description="Helical" evidence="9">
    <location>
        <begin position="20"/>
        <end position="41"/>
    </location>
</feature>